<dbReference type="EMBL" id="JALNTZ010000001">
    <property type="protein sequence ID" value="KAJ3664807.1"/>
    <property type="molecule type" value="Genomic_DNA"/>
</dbReference>
<comment type="caution">
    <text evidence="1">The sequence shown here is derived from an EMBL/GenBank/DDBJ whole genome shotgun (WGS) entry which is preliminary data.</text>
</comment>
<dbReference type="AlphaFoldDB" id="A0AA38MR81"/>
<organism evidence="1 2">
    <name type="scientific">Zophobas morio</name>
    <dbReference type="NCBI Taxonomy" id="2755281"/>
    <lineage>
        <taxon>Eukaryota</taxon>
        <taxon>Metazoa</taxon>
        <taxon>Ecdysozoa</taxon>
        <taxon>Arthropoda</taxon>
        <taxon>Hexapoda</taxon>
        <taxon>Insecta</taxon>
        <taxon>Pterygota</taxon>
        <taxon>Neoptera</taxon>
        <taxon>Endopterygota</taxon>
        <taxon>Coleoptera</taxon>
        <taxon>Polyphaga</taxon>
        <taxon>Cucujiformia</taxon>
        <taxon>Tenebrionidae</taxon>
        <taxon>Zophobas</taxon>
    </lineage>
</organism>
<dbReference type="Proteomes" id="UP001168821">
    <property type="component" value="Unassembled WGS sequence"/>
</dbReference>
<evidence type="ECO:0000313" key="1">
    <source>
        <dbReference type="EMBL" id="KAJ3664807.1"/>
    </source>
</evidence>
<sequence>MRGRRTILRTRFPEDRKSSTLARKSVALILRTHQQWRFKDAVVPPSCYDYYGLLIKAASQLAFIIADRGYDTPCAFFAQTRLRITINQSVGPATSNRFPIKSDFLTTRIYVRLFGNGSHSARGTIGYAVINMVTLTSRRKH</sequence>
<name>A0AA38MR81_9CUCU</name>
<evidence type="ECO:0000313" key="2">
    <source>
        <dbReference type="Proteomes" id="UP001168821"/>
    </source>
</evidence>
<gene>
    <name evidence="1" type="ORF">Zmor_000350</name>
</gene>
<proteinExistence type="predicted"/>
<protein>
    <submittedName>
        <fullName evidence="1">Uncharacterized protein</fullName>
    </submittedName>
</protein>
<keyword evidence="2" id="KW-1185">Reference proteome</keyword>
<reference evidence="1" key="1">
    <citation type="journal article" date="2023" name="G3 (Bethesda)">
        <title>Whole genome assemblies of Zophobas morio and Tenebrio molitor.</title>
        <authorList>
            <person name="Kaur S."/>
            <person name="Stinson S.A."/>
            <person name="diCenzo G.C."/>
        </authorList>
    </citation>
    <scope>NUCLEOTIDE SEQUENCE</scope>
    <source>
        <strain evidence="1">QUZm001</strain>
    </source>
</reference>
<accession>A0AA38MR81</accession>